<evidence type="ECO:0000259" key="5">
    <source>
        <dbReference type="PROSITE" id="PS50943"/>
    </source>
</evidence>
<dbReference type="CDD" id="cd06267">
    <property type="entry name" value="PBP1_LacI_sugar_binding-like"/>
    <property type="match status" value="1"/>
</dbReference>
<dbReference type="InterPro" id="IPR010982">
    <property type="entry name" value="Lambda_DNA-bd_dom_sf"/>
</dbReference>
<dbReference type="InterPro" id="IPR046335">
    <property type="entry name" value="LacI/GalR-like_sensor"/>
</dbReference>
<evidence type="ECO:0000256" key="2">
    <source>
        <dbReference type="ARBA" id="ARBA00023125"/>
    </source>
</evidence>
<dbReference type="EMBL" id="CP002360">
    <property type="protein sequence ID" value="AEE97206.1"/>
    <property type="molecule type" value="Genomic_DNA"/>
</dbReference>
<dbReference type="Pfam" id="PF13377">
    <property type="entry name" value="Peripla_BP_3"/>
    <property type="match status" value="1"/>
</dbReference>
<dbReference type="eggNOG" id="COG1609">
    <property type="taxonomic scope" value="Bacteria"/>
</dbReference>
<dbReference type="SUPFAM" id="SSF53822">
    <property type="entry name" value="Periplasmic binding protein-like I"/>
    <property type="match status" value="1"/>
</dbReference>
<accession>F4A267</accession>
<dbReference type="PANTHER" id="PTHR30146">
    <property type="entry name" value="LACI-RELATED TRANSCRIPTIONAL REPRESSOR"/>
    <property type="match status" value="1"/>
</dbReference>
<feature type="domain" description="HTH lacI-type" evidence="4">
    <location>
        <begin position="2"/>
        <end position="55"/>
    </location>
</feature>
<dbReference type="InterPro" id="IPR028082">
    <property type="entry name" value="Peripla_BP_I"/>
</dbReference>
<dbReference type="CDD" id="cd01392">
    <property type="entry name" value="HTH_LacI"/>
    <property type="match status" value="1"/>
</dbReference>
<dbReference type="Gene3D" id="3.40.50.2300">
    <property type="match status" value="2"/>
</dbReference>
<dbReference type="Gene3D" id="1.10.260.40">
    <property type="entry name" value="lambda repressor-like DNA-binding domains"/>
    <property type="match status" value="1"/>
</dbReference>
<dbReference type="PROSITE" id="PS50932">
    <property type="entry name" value="HTH_LACI_2"/>
    <property type="match status" value="1"/>
</dbReference>
<dbReference type="GO" id="GO:0003700">
    <property type="term" value="F:DNA-binding transcription factor activity"/>
    <property type="evidence" value="ECO:0007669"/>
    <property type="project" value="TreeGrafter"/>
</dbReference>
<keyword evidence="7" id="KW-1185">Reference proteome</keyword>
<dbReference type="GO" id="GO:0000976">
    <property type="term" value="F:transcription cis-regulatory region binding"/>
    <property type="evidence" value="ECO:0007669"/>
    <property type="project" value="TreeGrafter"/>
</dbReference>
<dbReference type="HOGENOM" id="CLU_037628_6_0_9"/>
<dbReference type="Pfam" id="PF00356">
    <property type="entry name" value="LacI"/>
    <property type="match status" value="1"/>
</dbReference>
<dbReference type="RefSeq" id="WP_013781634.1">
    <property type="nucleotide sequence ID" value="NC_015520.1"/>
</dbReference>
<evidence type="ECO:0000256" key="1">
    <source>
        <dbReference type="ARBA" id="ARBA00023015"/>
    </source>
</evidence>
<dbReference type="PROSITE" id="PS50943">
    <property type="entry name" value="HTH_CROC1"/>
    <property type="match status" value="1"/>
</dbReference>
<keyword evidence="1" id="KW-0805">Transcription regulation</keyword>
<feature type="domain" description="HTH cro/C1-type" evidence="5">
    <location>
        <begin position="5"/>
        <end position="45"/>
    </location>
</feature>
<evidence type="ECO:0000313" key="7">
    <source>
        <dbReference type="Proteomes" id="UP000008457"/>
    </source>
</evidence>
<dbReference type="PANTHER" id="PTHR30146:SF109">
    <property type="entry name" value="HTH-TYPE TRANSCRIPTIONAL REGULATOR GALS"/>
    <property type="match status" value="1"/>
</dbReference>
<proteinExistence type="predicted"/>
<sequence>MPNIKDIAKAANTSKSTVSRYLNGYTVKPATAKAIAKAIEELGYHPNANAKGLVLNKTNVIGIVLDNITNNFYAGMLAGIESITRKFNYSCVYYSCMSSQKKENEFLNLIYEGRVDGLILGTFSVRDIEDVKELSELKDSIVIIGDNADNKDITSIDIDNEEGIAEMVCYLYSLGHKRIAYLSGPKDINAAIAREKGYIQGLRKCGILYDPNLVIKSDWTFEGGYNAVKEALGKIDFTAIVGSNDYSAYGALRSIQDAGLNVPGDVSVTGFDDIDIAAFSQPPMTTIRQPFFDVGRRAAMELLDKIDNKAQCYSRIILKPTMIKRESCRAII</sequence>
<evidence type="ECO:0000313" key="6">
    <source>
        <dbReference type="EMBL" id="AEE97206.1"/>
    </source>
</evidence>
<protein>
    <submittedName>
        <fullName evidence="6">Transcriptional regulator, LacI family</fullName>
    </submittedName>
</protein>
<dbReference type="AlphaFoldDB" id="F4A267"/>
<reference evidence="6 7" key="2">
    <citation type="journal article" date="2011" name="Stand. Genomic Sci.">
        <title>Complete genome sequence of Mahella australiensis type strain (50-1 BON).</title>
        <authorList>
            <person name="Sikorski J."/>
            <person name="Teshima H."/>
            <person name="Nolan M."/>
            <person name="Lucas S."/>
            <person name="Hammon N."/>
            <person name="Deshpande S."/>
            <person name="Cheng J.F."/>
            <person name="Pitluck S."/>
            <person name="Liolios K."/>
            <person name="Pagani I."/>
            <person name="Ivanova N."/>
            <person name="Huntemann M."/>
            <person name="Mavromatis K."/>
            <person name="Ovchinikova G."/>
            <person name="Pati A."/>
            <person name="Tapia R."/>
            <person name="Han C."/>
            <person name="Goodwin L."/>
            <person name="Chen A."/>
            <person name="Palaniappan K."/>
            <person name="Land M."/>
            <person name="Hauser L."/>
            <person name="Ngatchou-Djao O.D."/>
            <person name="Rohde M."/>
            <person name="Pukall R."/>
            <person name="Spring S."/>
            <person name="Abt B."/>
            <person name="Goker M."/>
            <person name="Detter J.C."/>
            <person name="Woyke T."/>
            <person name="Bristow J."/>
            <person name="Markowitz V."/>
            <person name="Hugenholtz P."/>
            <person name="Eisen J.A."/>
            <person name="Kyrpides N.C."/>
            <person name="Klenk H.P."/>
            <person name="Lapidus A."/>
        </authorList>
    </citation>
    <scope>NUCLEOTIDE SEQUENCE [LARGE SCALE GENOMIC DNA]</scope>
    <source>
        <strain evidence="7">DSM 15567 / CIP 107919 / 50-1 BON</strain>
    </source>
</reference>
<dbReference type="SMART" id="SM00354">
    <property type="entry name" value="HTH_LACI"/>
    <property type="match status" value="1"/>
</dbReference>
<keyword evidence="2" id="KW-0238">DNA-binding</keyword>
<dbReference type="Proteomes" id="UP000008457">
    <property type="component" value="Chromosome"/>
</dbReference>
<dbReference type="InterPro" id="IPR000843">
    <property type="entry name" value="HTH_LacI"/>
</dbReference>
<dbReference type="KEGG" id="mas:Mahau_2030"/>
<gene>
    <name evidence="6" type="ordered locus">Mahau_2030</name>
</gene>
<keyword evidence="3" id="KW-0804">Transcription</keyword>
<evidence type="ECO:0000259" key="4">
    <source>
        <dbReference type="PROSITE" id="PS50932"/>
    </source>
</evidence>
<reference evidence="7" key="1">
    <citation type="submission" date="2010-11" db="EMBL/GenBank/DDBJ databases">
        <title>The complete genome of Mahella australiensis DSM 15567.</title>
        <authorList>
            <consortium name="US DOE Joint Genome Institute (JGI-PGF)"/>
            <person name="Lucas S."/>
            <person name="Copeland A."/>
            <person name="Lapidus A."/>
            <person name="Bruce D."/>
            <person name="Goodwin L."/>
            <person name="Pitluck S."/>
            <person name="Kyrpides N."/>
            <person name="Mavromatis K."/>
            <person name="Pagani I."/>
            <person name="Ivanova N."/>
            <person name="Teshima H."/>
            <person name="Brettin T."/>
            <person name="Detter J.C."/>
            <person name="Han C."/>
            <person name="Tapia R."/>
            <person name="Land M."/>
            <person name="Hauser L."/>
            <person name="Markowitz V."/>
            <person name="Cheng J.-F."/>
            <person name="Hugenholtz P."/>
            <person name="Woyke T."/>
            <person name="Wu D."/>
            <person name="Spring S."/>
            <person name="Pukall R."/>
            <person name="Steenblock K."/>
            <person name="Schneider S."/>
            <person name="Klenk H.-P."/>
            <person name="Eisen J.A."/>
        </authorList>
    </citation>
    <scope>NUCLEOTIDE SEQUENCE [LARGE SCALE GENOMIC DNA]</scope>
    <source>
        <strain evidence="7">DSM 15567 / CIP 107919 / 50-1 BON</strain>
    </source>
</reference>
<name>F4A267_MAHA5</name>
<dbReference type="STRING" id="697281.Mahau_2030"/>
<dbReference type="InterPro" id="IPR001387">
    <property type="entry name" value="Cro/C1-type_HTH"/>
</dbReference>
<evidence type="ECO:0000256" key="3">
    <source>
        <dbReference type="ARBA" id="ARBA00023163"/>
    </source>
</evidence>
<organism evidence="6 7">
    <name type="scientific">Mahella australiensis (strain DSM 15567 / CIP 107919 / 50-1 BON)</name>
    <dbReference type="NCBI Taxonomy" id="697281"/>
    <lineage>
        <taxon>Bacteria</taxon>
        <taxon>Bacillati</taxon>
        <taxon>Bacillota</taxon>
        <taxon>Clostridia</taxon>
        <taxon>Thermoanaerobacterales</taxon>
        <taxon>Thermoanaerobacterales Family IV. Incertae Sedis</taxon>
        <taxon>Mahella</taxon>
    </lineage>
</organism>
<dbReference type="SUPFAM" id="SSF47413">
    <property type="entry name" value="lambda repressor-like DNA-binding domains"/>
    <property type="match status" value="1"/>
</dbReference>